<dbReference type="Proteomes" id="UP000460715">
    <property type="component" value="Unassembled WGS sequence"/>
</dbReference>
<dbReference type="EMBL" id="SNVJ01000003">
    <property type="protein sequence ID" value="MXP62762.1"/>
    <property type="molecule type" value="Genomic_DNA"/>
</dbReference>
<evidence type="ECO:0000313" key="2">
    <source>
        <dbReference type="Proteomes" id="UP000460715"/>
    </source>
</evidence>
<protein>
    <recommendedName>
        <fullName evidence="3">DUF2793 domain-containing protein</fullName>
    </recommendedName>
</protein>
<dbReference type="AlphaFoldDB" id="A0A845BBN0"/>
<reference evidence="1 2" key="1">
    <citation type="submission" date="2019-03" db="EMBL/GenBank/DDBJ databases">
        <title>Roseomonas sp. a novel Roseomonas species isolated from Sea whip Gorgonian.</title>
        <authorList>
            <person name="Li F."/>
            <person name="Pan X."/>
            <person name="Huang S."/>
            <person name="Li Z."/>
            <person name="Meng B."/>
        </authorList>
    </citation>
    <scope>NUCLEOTIDE SEQUENCE [LARGE SCALE GENOMIC DNA]</scope>
    <source>
        <strain evidence="1 2">M0104</strain>
    </source>
</reference>
<evidence type="ECO:0000313" key="1">
    <source>
        <dbReference type="EMBL" id="MXP62762.1"/>
    </source>
</evidence>
<keyword evidence="2" id="KW-1185">Reference proteome</keyword>
<comment type="caution">
    <text evidence="1">The sequence shown here is derived from an EMBL/GenBank/DDBJ whole genome shotgun (WGS) entry which is preliminary data.</text>
</comment>
<name>A0A845BBN0_9PROT</name>
<proteinExistence type="predicted"/>
<accession>A0A845BBN0</accession>
<dbReference type="OrthoDB" id="7260461at2"/>
<organism evidence="1 2">
    <name type="scientific">Teichococcus coralli</name>
    <dbReference type="NCBI Taxonomy" id="2545983"/>
    <lineage>
        <taxon>Bacteria</taxon>
        <taxon>Pseudomonadati</taxon>
        <taxon>Pseudomonadota</taxon>
        <taxon>Alphaproteobacteria</taxon>
        <taxon>Acetobacterales</taxon>
        <taxon>Roseomonadaceae</taxon>
        <taxon>Roseomonas</taxon>
    </lineage>
</organism>
<evidence type="ECO:0008006" key="3">
    <source>
        <dbReference type="Google" id="ProtNLM"/>
    </source>
</evidence>
<sequence length="418" mass="42183">MSIAIGLPALVADLNALRVLGPGHPGRVVVQRGGTALTLDPAGAYQAVGSDMPRFQGAAQRLLVEEARTNALRNPRGAYAGTAGFPTANPPDYWYTYTSPGVTISFVATGSEDGIPYVDADIVATSGAYGCRVVFEGNSQVVCAPGQVWTSSFFMRLLAGSVGNVSFTHRVMERAANGTFIASTDIGANAPTAAPLTTQRARATRAIGDPSAARIVNGVDFNASSAFSARLRFGLPQLELGGVATSPMLPAAGSFGPASRAADLAVWAPPGGFGGSGTAVIRAMLPAAAPFSASQGLLQIDDGGDANRLLIRNTSGSATVHGVADSGGSTLAALSGGNMTAGTPFRAALAWAPGELAFCMNGGAVQSAAISTPAGLSRLLVGHGSSALTRAANGEVELIDFRPARLPNAMLQALSAAA</sequence>
<dbReference type="RefSeq" id="WP_160935870.1">
    <property type="nucleotide sequence ID" value="NZ_SNVJ01000003.1"/>
</dbReference>
<gene>
    <name evidence="1" type="ORF">E0493_05270</name>
</gene>